<name>A0AAE0I271_9PEZI</name>
<dbReference type="AlphaFoldDB" id="A0AAE0I271"/>
<reference evidence="2" key="2">
    <citation type="submission" date="2023-06" db="EMBL/GenBank/DDBJ databases">
        <authorList>
            <consortium name="Lawrence Berkeley National Laboratory"/>
            <person name="Haridas S."/>
            <person name="Hensen N."/>
            <person name="Bonometti L."/>
            <person name="Westerberg I."/>
            <person name="Brannstrom I.O."/>
            <person name="Guillou S."/>
            <person name="Cros-Aarteil S."/>
            <person name="Calhoun S."/>
            <person name="Kuo A."/>
            <person name="Mondo S."/>
            <person name="Pangilinan J."/>
            <person name="Riley R."/>
            <person name="Labutti K."/>
            <person name="Andreopoulos B."/>
            <person name="Lipzen A."/>
            <person name="Chen C."/>
            <person name="Yanf M."/>
            <person name="Daum C."/>
            <person name="Ng V."/>
            <person name="Clum A."/>
            <person name="Steindorff A."/>
            <person name="Ohm R."/>
            <person name="Martin F."/>
            <person name="Silar P."/>
            <person name="Natvig D."/>
            <person name="Lalanne C."/>
            <person name="Gautier V."/>
            <person name="Ament-Velasquez S.L."/>
            <person name="Kruys A."/>
            <person name="Hutchinson M.I."/>
            <person name="Powell A.J."/>
            <person name="Barry K."/>
            <person name="Miller A.N."/>
            <person name="Grigoriev I.V."/>
            <person name="Debuchy R."/>
            <person name="Gladieux P."/>
            <person name="Thoren M.H."/>
            <person name="Johannesson H."/>
        </authorList>
    </citation>
    <scope>NUCLEOTIDE SEQUENCE</scope>
    <source>
        <strain evidence="2">CBS 118394</strain>
    </source>
</reference>
<evidence type="ECO:0000313" key="3">
    <source>
        <dbReference type="Proteomes" id="UP001283341"/>
    </source>
</evidence>
<organism evidence="2 3">
    <name type="scientific">Apodospora peruviana</name>
    <dbReference type="NCBI Taxonomy" id="516989"/>
    <lineage>
        <taxon>Eukaryota</taxon>
        <taxon>Fungi</taxon>
        <taxon>Dikarya</taxon>
        <taxon>Ascomycota</taxon>
        <taxon>Pezizomycotina</taxon>
        <taxon>Sordariomycetes</taxon>
        <taxon>Sordariomycetidae</taxon>
        <taxon>Sordariales</taxon>
        <taxon>Lasiosphaeriaceae</taxon>
        <taxon>Apodospora</taxon>
    </lineage>
</organism>
<proteinExistence type="predicted"/>
<dbReference type="Gene3D" id="2.40.50.140">
    <property type="entry name" value="Nucleic acid-binding proteins"/>
    <property type="match status" value="1"/>
</dbReference>
<feature type="region of interest" description="Disordered" evidence="1">
    <location>
        <begin position="384"/>
        <end position="424"/>
    </location>
</feature>
<sequence>MANIGKVSIYAGAPESSALDWGTADLLPDFQPQIAVFTGQDSGDNGLNHGDRTRPLPSPCCAAHLEASSAPGHAAWRSMPLERRLVPTGFSQQTHDFGFELGPGPAFISTASISLGIDHHDPSDSCLHDGLHDAQGHDDASDLASQFYEHSLAIHEDISSSQLVSTPTYAASDRGDEKATVDSFRTSDLATSTSFQSNDSTLSPALSVKGPLLLRGGEPLITNLDELPSVSYLAKIQPQTMTCNLLVGIMSISRPREVQTRWGSSRTLVEILVGDETKAGFAVTFWLANNTTVAQSVLAGLRSRDVILIQNVALNAFMKKVYGSGLRKDLTKIHLLYRARLDALDSGGYYSSSDLASSRDAHLQLAKTRQVWNWVLQFVGDGRTARGAGQGRKDSKKGSAPRVDLMPKAGPRPGEDRPPLDDSQ</sequence>
<reference evidence="2" key="1">
    <citation type="journal article" date="2023" name="Mol. Phylogenet. Evol.">
        <title>Genome-scale phylogeny and comparative genomics of the fungal order Sordariales.</title>
        <authorList>
            <person name="Hensen N."/>
            <person name="Bonometti L."/>
            <person name="Westerberg I."/>
            <person name="Brannstrom I.O."/>
            <person name="Guillou S."/>
            <person name="Cros-Aarteil S."/>
            <person name="Calhoun S."/>
            <person name="Haridas S."/>
            <person name="Kuo A."/>
            <person name="Mondo S."/>
            <person name="Pangilinan J."/>
            <person name="Riley R."/>
            <person name="LaButti K."/>
            <person name="Andreopoulos B."/>
            <person name="Lipzen A."/>
            <person name="Chen C."/>
            <person name="Yan M."/>
            <person name="Daum C."/>
            <person name="Ng V."/>
            <person name="Clum A."/>
            <person name="Steindorff A."/>
            <person name="Ohm R.A."/>
            <person name="Martin F."/>
            <person name="Silar P."/>
            <person name="Natvig D.O."/>
            <person name="Lalanne C."/>
            <person name="Gautier V."/>
            <person name="Ament-Velasquez S.L."/>
            <person name="Kruys A."/>
            <person name="Hutchinson M.I."/>
            <person name="Powell A.J."/>
            <person name="Barry K."/>
            <person name="Miller A.N."/>
            <person name="Grigoriev I.V."/>
            <person name="Debuchy R."/>
            <person name="Gladieux P."/>
            <person name="Hiltunen Thoren M."/>
            <person name="Johannesson H."/>
        </authorList>
    </citation>
    <scope>NUCLEOTIDE SEQUENCE</scope>
    <source>
        <strain evidence="2">CBS 118394</strain>
    </source>
</reference>
<dbReference type="InterPro" id="IPR012340">
    <property type="entry name" value="NA-bd_OB-fold"/>
</dbReference>
<accession>A0AAE0I271</accession>
<gene>
    <name evidence="2" type="ORF">B0H66DRAFT_288235</name>
</gene>
<dbReference type="Proteomes" id="UP001283341">
    <property type="component" value="Unassembled WGS sequence"/>
</dbReference>
<evidence type="ECO:0000313" key="2">
    <source>
        <dbReference type="EMBL" id="KAK3316266.1"/>
    </source>
</evidence>
<keyword evidence="3" id="KW-1185">Reference proteome</keyword>
<comment type="caution">
    <text evidence="2">The sequence shown here is derived from an EMBL/GenBank/DDBJ whole genome shotgun (WGS) entry which is preliminary data.</text>
</comment>
<dbReference type="SUPFAM" id="SSF50249">
    <property type="entry name" value="Nucleic acid-binding proteins"/>
    <property type="match status" value="1"/>
</dbReference>
<dbReference type="EMBL" id="JAUEDM010000005">
    <property type="protein sequence ID" value="KAK3316266.1"/>
    <property type="molecule type" value="Genomic_DNA"/>
</dbReference>
<protein>
    <submittedName>
        <fullName evidence="2">Uncharacterized protein</fullName>
    </submittedName>
</protein>
<feature type="compositionally biased region" description="Basic and acidic residues" evidence="1">
    <location>
        <begin position="413"/>
        <end position="424"/>
    </location>
</feature>
<evidence type="ECO:0000256" key="1">
    <source>
        <dbReference type="SAM" id="MobiDB-lite"/>
    </source>
</evidence>